<feature type="transmembrane region" description="Helical" evidence="1">
    <location>
        <begin position="68"/>
        <end position="97"/>
    </location>
</feature>
<dbReference type="EMBL" id="JACNIG010000470">
    <property type="protein sequence ID" value="MBC8434620.1"/>
    <property type="molecule type" value="Genomic_DNA"/>
</dbReference>
<evidence type="ECO:0000313" key="2">
    <source>
        <dbReference type="EMBL" id="MBC8434620.1"/>
    </source>
</evidence>
<feature type="transmembrane region" description="Helical" evidence="1">
    <location>
        <begin position="26"/>
        <end position="48"/>
    </location>
</feature>
<evidence type="ECO:0000256" key="1">
    <source>
        <dbReference type="SAM" id="Phobius"/>
    </source>
</evidence>
<sequence>MKIDEKEEKIAEEKLLKGVLRLNSKALGLALGLLCGLAIFIATNWLVIKGGDTVGPHLILLNQYFIGYRISFLGSFIGFFYGFFTGAIGGAVLGWIYNKIVSIRG</sequence>
<keyword evidence="1" id="KW-0472">Membrane</keyword>
<dbReference type="AlphaFoldDB" id="A0A8J6P3R5"/>
<organism evidence="2 3">
    <name type="scientific">Candidatus Desulfatibia vada</name>
    <dbReference type="NCBI Taxonomy" id="2841696"/>
    <lineage>
        <taxon>Bacteria</taxon>
        <taxon>Pseudomonadati</taxon>
        <taxon>Thermodesulfobacteriota</taxon>
        <taxon>Desulfobacteria</taxon>
        <taxon>Desulfobacterales</taxon>
        <taxon>Desulfobacterales incertae sedis</taxon>
        <taxon>Candidatus Desulfatibia</taxon>
    </lineage>
</organism>
<reference evidence="2 3" key="1">
    <citation type="submission" date="2020-08" db="EMBL/GenBank/DDBJ databases">
        <title>Bridging the membrane lipid divide: bacteria of the FCB group superphylum have the potential to synthesize archaeal ether lipids.</title>
        <authorList>
            <person name="Villanueva L."/>
            <person name="Von Meijenfeldt F.A.B."/>
            <person name="Westbye A.B."/>
            <person name="Yadav S."/>
            <person name="Hopmans E.C."/>
            <person name="Dutilh B.E."/>
            <person name="Sinninghe Damste J.S."/>
        </authorList>
    </citation>
    <scope>NUCLEOTIDE SEQUENCE [LARGE SCALE GENOMIC DNA]</scope>
    <source>
        <strain evidence="2">NIOZ-UU17</strain>
    </source>
</reference>
<name>A0A8J6P3R5_9BACT</name>
<accession>A0A8J6P3R5</accession>
<proteinExistence type="predicted"/>
<gene>
    <name evidence="2" type="ORF">H8D96_22150</name>
</gene>
<keyword evidence="1" id="KW-1133">Transmembrane helix</keyword>
<protein>
    <submittedName>
        <fullName evidence="2">Uncharacterized protein</fullName>
    </submittedName>
</protein>
<keyword evidence="1" id="KW-0812">Transmembrane</keyword>
<comment type="caution">
    <text evidence="2">The sequence shown here is derived from an EMBL/GenBank/DDBJ whole genome shotgun (WGS) entry which is preliminary data.</text>
</comment>
<dbReference type="Proteomes" id="UP000605201">
    <property type="component" value="Unassembled WGS sequence"/>
</dbReference>
<evidence type="ECO:0000313" key="3">
    <source>
        <dbReference type="Proteomes" id="UP000605201"/>
    </source>
</evidence>